<dbReference type="Gene3D" id="3.40.50.300">
    <property type="entry name" value="P-loop containing nucleotide triphosphate hydrolases"/>
    <property type="match status" value="1"/>
</dbReference>
<dbReference type="STRING" id="407036.SAMN05216243_2528"/>
<name>A0A1G9AJX7_9BACI</name>
<dbReference type="GO" id="GO:0004386">
    <property type="term" value="F:helicase activity"/>
    <property type="evidence" value="ECO:0007669"/>
    <property type="project" value="UniProtKB-KW"/>
</dbReference>
<evidence type="ECO:0000313" key="7">
    <source>
        <dbReference type="Proteomes" id="UP000198694"/>
    </source>
</evidence>
<keyword evidence="7" id="KW-1185">Reference proteome</keyword>
<proteinExistence type="predicted"/>
<feature type="domain" description="UvrD-like helicase ATP-binding" evidence="5">
    <location>
        <begin position="17"/>
        <end position="169"/>
    </location>
</feature>
<dbReference type="Pfam" id="PF00580">
    <property type="entry name" value="UvrD-helicase"/>
    <property type="match status" value="1"/>
</dbReference>
<dbReference type="Gene3D" id="1.10.10.160">
    <property type="match status" value="1"/>
</dbReference>
<accession>A0A1G9AJX7</accession>
<evidence type="ECO:0000259" key="5">
    <source>
        <dbReference type="Pfam" id="PF00580"/>
    </source>
</evidence>
<dbReference type="GO" id="GO:0016787">
    <property type="term" value="F:hydrolase activity"/>
    <property type="evidence" value="ECO:0007669"/>
    <property type="project" value="UniProtKB-KW"/>
</dbReference>
<dbReference type="EMBL" id="FNFL01000004">
    <property type="protein sequence ID" value="SDK26880.1"/>
    <property type="molecule type" value="Genomic_DNA"/>
</dbReference>
<keyword evidence="1" id="KW-0547">Nucleotide-binding</keyword>
<evidence type="ECO:0000256" key="4">
    <source>
        <dbReference type="ARBA" id="ARBA00022840"/>
    </source>
</evidence>
<dbReference type="RefSeq" id="WP_139184421.1">
    <property type="nucleotide sequence ID" value="NZ_FNFL01000004.1"/>
</dbReference>
<dbReference type="InterPro" id="IPR014016">
    <property type="entry name" value="UvrD-like_ATP-bd"/>
</dbReference>
<evidence type="ECO:0000256" key="3">
    <source>
        <dbReference type="ARBA" id="ARBA00022806"/>
    </source>
</evidence>
<evidence type="ECO:0000313" key="6">
    <source>
        <dbReference type="EMBL" id="SDK26880.1"/>
    </source>
</evidence>
<keyword evidence="2" id="KW-0378">Hydrolase</keyword>
<gene>
    <name evidence="6" type="ORF">SAMN05216243_2528</name>
</gene>
<evidence type="ECO:0000256" key="1">
    <source>
        <dbReference type="ARBA" id="ARBA00022741"/>
    </source>
</evidence>
<organism evidence="6 7">
    <name type="scientific">Sediminibacillus albus</name>
    <dbReference type="NCBI Taxonomy" id="407036"/>
    <lineage>
        <taxon>Bacteria</taxon>
        <taxon>Bacillati</taxon>
        <taxon>Bacillota</taxon>
        <taxon>Bacilli</taxon>
        <taxon>Bacillales</taxon>
        <taxon>Bacillaceae</taxon>
        <taxon>Sediminibacillus</taxon>
    </lineage>
</organism>
<dbReference type="InterPro" id="IPR013986">
    <property type="entry name" value="DExx_box_DNA_helicase_dom_sf"/>
</dbReference>
<dbReference type="Proteomes" id="UP000198694">
    <property type="component" value="Unassembled WGS sequence"/>
</dbReference>
<dbReference type="SUPFAM" id="SSF52540">
    <property type="entry name" value="P-loop containing nucleoside triphosphate hydrolases"/>
    <property type="match status" value="1"/>
</dbReference>
<dbReference type="OrthoDB" id="9765670at2"/>
<sequence>MAIPAYIDLYGKRPIRIDDEIYNETILKEYYKIVPSRIRFGIEQKDPDIIYKMKFRLQNGDLINGIYGNLIYKNKETDSYKYLHELKMKMLSLGVLCYEDAYYLANYYLEKYSQIKEVFSKRFSYVFIDEMQDTMSHQNDILNRLFDDSVVVQRIGDTNQSIYDNRDAEGTWNIIEPSLSISESKRFSRSIANIVRNICVDPQDLKGNPNIPDIQPTIIVFNRETIDRVIPYFGDMILRNQLEKEVKPIFKAVGWVTNENPKYDTLLDYWKGFNKGVKQRIDFDHLSSYLTPLSPEDVSKEGASLYKQSIIKGILKSLRLMEKRDKNNRFFTTQSLLNFLKEEHEEIYEELLLKLAKWCLAIQNGEDVHKEVKEFIESELKTVFNWGNNGKLVYFFEVEAEKQEILTSLNPNIYTYSKSKTDIEIELDTIHGVKGETHTATLYLETFYHKYDISRILYYLKGNHESTDKKRTLQNLKMTYVGLTRPTHLLCVAVHEETIKDHEEDLKKAGWNIEYVSKLDQ</sequence>
<protein>
    <submittedName>
        <fullName evidence="6">UvrD/REP helicase N-terminal domain-containing protein</fullName>
    </submittedName>
</protein>
<dbReference type="AlphaFoldDB" id="A0A1G9AJX7"/>
<dbReference type="InterPro" id="IPR027417">
    <property type="entry name" value="P-loop_NTPase"/>
</dbReference>
<evidence type="ECO:0000256" key="2">
    <source>
        <dbReference type="ARBA" id="ARBA00022801"/>
    </source>
</evidence>
<reference evidence="6 7" key="1">
    <citation type="submission" date="2016-10" db="EMBL/GenBank/DDBJ databases">
        <authorList>
            <person name="de Groot N.N."/>
        </authorList>
    </citation>
    <scope>NUCLEOTIDE SEQUENCE [LARGE SCALE GENOMIC DNA]</scope>
    <source>
        <strain evidence="6 7">CGMCC 1.6502</strain>
    </source>
</reference>
<keyword evidence="4" id="KW-0067">ATP-binding</keyword>
<keyword evidence="3 6" id="KW-0347">Helicase</keyword>
<dbReference type="GO" id="GO:0005524">
    <property type="term" value="F:ATP binding"/>
    <property type="evidence" value="ECO:0007669"/>
    <property type="project" value="UniProtKB-KW"/>
</dbReference>